<keyword evidence="1" id="KW-1185">Reference proteome</keyword>
<dbReference type="GeneID" id="113794757"/>
<proteinExistence type="predicted"/>
<dbReference type="InParanoid" id="A0A6P6Y5W2"/>
<evidence type="ECO:0000313" key="2">
    <source>
        <dbReference type="RefSeq" id="XP_027200690.1"/>
    </source>
</evidence>
<dbReference type="AlphaFoldDB" id="A0A6P6Y5W2"/>
<accession>A0A6P6Y5W2</accession>
<evidence type="ECO:0000313" key="1">
    <source>
        <dbReference type="Proteomes" id="UP000515146"/>
    </source>
</evidence>
<reference evidence="2" key="1">
    <citation type="submission" date="2025-08" db="UniProtKB">
        <authorList>
            <consortium name="RefSeq"/>
        </authorList>
    </citation>
    <scope>IDENTIFICATION</scope>
    <source>
        <strain evidence="2">Airmid</strain>
    </source>
</reference>
<gene>
    <name evidence="2" type="primary">LOC113794757</name>
</gene>
<dbReference type="Proteomes" id="UP000515146">
    <property type="component" value="Unplaced"/>
</dbReference>
<sequence>MSSLLLSQSIMSSTENSLREKSLQRNHQQRHLHHPKHIGQYRDRNRDFNVSKNDSYQYNNNNRPQLIVTEVPDFHHPSPADLSKFCWLIFVSVLVLVFYLLIFALISFICYVLFIWIPTDIERNRLNNELYDSIVGDRQSLLLIGQLPQYDRKLLLTRNLYVFESKQSEDLMNLASKPLPLQNRFPALFWNEDFRSIVSNEHISGAIWLNERGDLIFVFMAPLNDTAISIIRFEPLINHIRTEIQMINPNESILPISSIDPGTELRLIQTKNGTSLKVLTNQDDLNRYLCLHLVNETIRRIELREQQCSNSSMLWPHFNVGYGNGTSLHLFAAKKHQVMIVPENVLYRMGIEYHFEFIEIAQLISNRLFPLIGDWIIIGVASSILLIMIVLVLKYMMTKNHRQMNGNDTTSLQQPSSSRQNDESHPLLHHHHHHRLNRIDENRTATNKWSNIFCCCRSSSLTNSASSSAIRSTDRRHTEPTQMVTKNYAKI</sequence>
<dbReference type="RefSeq" id="XP_027200690.1">
    <property type="nucleotide sequence ID" value="XM_027344889.1"/>
</dbReference>
<organism evidence="1 2">
    <name type="scientific">Dermatophagoides pteronyssinus</name>
    <name type="common">European house dust mite</name>
    <dbReference type="NCBI Taxonomy" id="6956"/>
    <lineage>
        <taxon>Eukaryota</taxon>
        <taxon>Metazoa</taxon>
        <taxon>Ecdysozoa</taxon>
        <taxon>Arthropoda</taxon>
        <taxon>Chelicerata</taxon>
        <taxon>Arachnida</taxon>
        <taxon>Acari</taxon>
        <taxon>Acariformes</taxon>
        <taxon>Sarcoptiformes</taxon>
        <taxon>Astigmata</taxon>
        <taxon>Psoroptidia</taxon>
        <taxon>Analgoidea</taxon>
        <taxon>Pyroglyphidae</taxon>
        <taxon>Dermatophagoidinae</taxon>
        <taxon>Dermatophagoides</taxon>
    </lineage>
</organism>
<dbReference type="KEGG" id="dpte:113794757"/>
<name>A0A6P6Y5W2_DERPT</name>
<protein>
    <submittedName>
        <fullName evidence="2">Uncharacterized protein LOC113794757 isoform X1</fullName>
    </submittedName>
</protein>
<dbReference type="OrthoDB" id="6506664at2759"/>